<reference evidence="1" key="1">
    <citation type="submission" date="2018-08" db="EMBL/GenBank/DDBJ databases">
        <title>A genome reference for cultivated species of the human gut microbiota.</title>
        <authorList>
            <person name="Zou Y."/>
            <person name="Xue W."/>
            <person name="Luo G."/>
        </authorList>
    </citation>
    <scope>NUCLEOTIDE SEQUENCE [LARGE SCALE GENOMIC DNA]</scope>
    <source>
        <strain evidence="1">TF05-5AC</strain>
    </source>
</reference>
<dbReference type="GO" id="GO:0005829">
    <property type="term" value="C:cytosol"/>
    <property type="evidence" value="ECO:0007669"/>
    <property type="project" value="TreeGrafter"/>
</dbReference>
<dbReference type="SFLD" id="SFLDG01129">
    <property type="entry name" value="C1.5:_HAD__Beta-PGM__Phosphata"/>
    <property type="match status" value="1"/>
</dbReference>
<gene>
    <name evidence="1" type="ORF">DXC51_22020</name>
</gene>
<dbReference type="GO" id="GO:0006281">
    <property type="term" value="P:DNA repair"/>
    <property type="evidence" value="ECO:0007669"/>
    <property type="project" value="TreeGrafter"/>
</dbReference>
<name>A0A3E3HYE8_9FIRM</name>
<evidence type="ECO:0000313" key="2">
    <source>
        <dbReference type="Proteomes" id="UP000260812"/>
    </source>
</evidence>
<comment type="caution">
    <text evidence="1">The sequence shown here is derived from an EMBL/GenBank/DDBJ whole genome shotgun (WGS) entry which is preliminary data.</text>
</comment>
<dbReference type="AlphaFoldDB" id="A0A3E3HYE8"/>
<dbReference type="PANTHER" id="PTHR43434:SF1">
    <property type="entry name" value="PHOSPHOGLYCOLATE PHOSPHATASE"/>
    <property type="match status" value="1"/>
</dbReference>
<dbReference type="PANTHER" id="PTHR43434">
    <property type="entry name" value="PHOSPHOGLYCOLATE PHOSPHATASE"/>
    <property type="match status" value="1"/>
</dbReference>
<dbReference type="SUPFAM" id="SSF56784">
    <property type="entry name" value="HAD-like"/>
    <property type="match status" value="1"/>
</dbReference>
<dbReference type="EMBL" id="QVLV01000020">
    <property type="protein sequence ID" value="RGE56842.1"/>
    <property type="molecule type" value="Genomic_DNA"/>
</dbReference>
<sequence>MKKAVIFDLDGTLANTIESLTYCGNRALQKFGLPSFTQEDYKYFVGDGSAVLVRRALTKAGDAELTHYDEVYEEYCRLFAKDCMYQVRPYDGIIPLLEELKKKGIRIAVLSNKPHENSVSVVETLFGKDYFDCIQGQKAGIPKKPDPAGVFKIEEYLGLAPEDFLYVGDTSVDMRTGKNAGLFTVGVLWGFRDRKELEDNHADVIIEKPAELLEFL</sequence>
<dbReference type="InterPro" id="IPR023198">
    <property type="entry name" value="PGP-like_dom2"/>
</dbReference>
<protein>
    <submittedName>
        <fullName evidence="1">HAD family hydrolase</fullName>
    </submittedName>
</protein>
<accession>A0A3E3HYE8</accession>
<keyword evidence="2" id="KW-1185">Reference proteome</keyword>
<organism evidence="1 2">
    <name type="scientific">Eisenbergiella massiliensis</name>
    <dbReference type="NCBI Taxonomy" id="1720294"/>
    <lineage>
        <taxon>Bacteria</taxon>
        <taxon>Bacillati</taxon>
        <taxon>Bacillota</taxon>
        <taxon>Clostridia</taxon>
        <taxon>Lachnospirales</taxon>
        <taxon>Lachnospiraceae</taxon>
        <taxon>Eisenbergiella</taxon>
    </lineage>
</organism>
<dbReference type="InterPro" id="IPR041492">
    <property type="entry name" value="HAD_2"/>
</dbReference>
<dbReference type="Gene3D" id="3.40.50.1000">
    <property type="entry name" value="HAD superfamily/HAD-like"/>
    <property type="match status" value="1"/>
</dbReference>
<proteinExistence type="predicted"/>
<dbReference type="GO" id="GO:0008967">
    <property type="term" value="F:phosphoglycolate phosphatase activity"/>
    <property type="evidence" value="ECO:0007669"/>
    <property type="project" value="TreeGrafter"/>
</dbReference>
<dbReference type="GeneID" id="97989464"/>
<dbReference type="Pfam" id="PF13419">
    <property type="entry name" value="HAD_2"/>
    <property type="match status" value="1"/>
</dbReference>
<dbReference type="FunFam" id="3.40.50.1000:FF:000022">
    <property type="entry name" value="Phosphoglycolate phosphatase"/>
    <property type="match status" value="1"/>
</dbReference>
<dbReference type="InterPro" id="IPR050155">
    <property type="entry name" value="HAD-like_hydrolase_sf"/>
</dbReference>
<dbReference type="Gene3D" id="1.10.150.240">
    <property type="entry name" value="Putative phosphatase, domain 2"/>
    <property type="match status" value="1"/>
</dbReference>
<dbReference type="InterPro" id="IPR006439">
    <property type="entry name" value="HAD-SF_hydro_IA"/>
</dbReference>
<dbReference type="RefSeq" id="WP_117545459.1">
    <property type="nucleotide sequence ID" value="NZ_JBKUNB010000025.1"/>
</dbReference>
<dbReference type="SFLD" id="SFLDS00003">
    <property type="entry name" value="Haloacid_Dehalogenase"/>
    <property type="match status" value="1"/>
</dbReference>
<keyword evidence="1" id="KW-0378">Hydrolase</keyword>
<dbReference type="InterPro" id="IPR023214">
    <property type="entry name" value="HAD_sf"/>
</dbReference>
<dbReference type="NCBIfam" id="TIGR01549">
    <property type="entry name" value="HAD-SF-IA-v1"/>
    <property type="match status" value="1"/>
</dbReference>
<evidence type="ECO:0000313" key="1">
    <source>
        <dbReference type="EMBL" id="RGE56842.1"/>
    </source>
</evidence>
<dbReference type="InterPro" id="IPR036412">
    <property type="entry name" value="HAD-like_sf"/>
</dbReference>
<dbReference type="SFLD" id="SFLDG01135">
    <property type="entry name" value="C1.5.6:_HAD__Beta-PGM__Phospha"/>
    <property type="match status" value="1"/>
</dbReference>
<dbReference type="Proteomes" id="UP000260812">
    <property type="component" value="Unassembled WGS sequence"/>
</dbReference>